<evidence type="ECO:0000313" key="12">
    <source>
        <dbReference type="Proteomes" id="UP000274578"/>
    </source>
</evidence>
<organism evidence="11 12">
    <name type="scientific">Segatella oris</name>
    <dbReference type="NCBI Taxonomy" id="28135"/>
    <lineage>
        <taxon>Bacteria</taxon>
        <taxon>Pseudomonadati</taxon>
        <taxon>Bacteroidota</taxon>
        <taxon>Bacteroidia</taxon>
        <taxon>Bacteroidales</taxon>
        <taxon>Prevotellaceae</taxon>
        <taxon>Segatella</taxon>
    </lineage>
</organism>
<dbReference type="UniPathway" id="UPA00214"/>
<reference evidence="11 12" key="1">
    <citation type="submission" date="2018-12" db="EMBL/GenBank/DDBJ databases">
        <authorList>
            <consortium name="Pathogen Informatics"/>
        </authorList>
    </citation>
    <scope>NUCLEOTIDE SEQUENCE [LARGE SCALE GENOMIC DNA]</scope>
    <source>
        <strain evidence="11 12">NCTC13071</strain>
    </source>
</reference>
<dbReference type="Gene3D" id="3.90.25.10">
    <property type="entry name" value="UDP-galactose 4-epimerase, domain 1"/>
    <property type="match status" value="1"/>
</dbReference>
<evidence type="ECO:0000256" key="3">
    <source>
        <dbReference type="ARBA" id="ARBA00004947"/>
    </source>
</evidence>
<dbReference type="Pfam" id="PF16363">
    <property type="entry name" value="GDP_Man_Dehyd"/>
    <property type="match status" value="1"/>
</dbReference>
<dbReference type="Gene3D" id="3.40.50.720">
    <property type="entry name" value="NAD(P)-binding Rossmann-like Domain"/>
    <property type="match status" value="1"/>
</dbReference>
<comment type="subunit">
    <text evidence="9">Homodimer.</text>
</comment>
<comment type="similarity">
    <text evidence="4 9">Belongs to the NAD(P)-dependent epimerase/dehydratase family.</text>
</comment>
<evidence type="ECO:0000259" key="10">
    <source>
        <dbReference type="Pfam" id="PF16363"/>
    </source>
</evidence>
<comment type="pathway">
    <text evidence="3 9">Carbohydrate metabolism; galactose metabolism.</text>
</comment>
<dbReference type="GO" id="GO:0005829">
    <property type="term" value="C:cytosol"/>
    <property type="evidence" value="ECO:0007669"/>
    <property type="project" value="TreeGrafter"/>
</dbReference>
<dbReference type="InterPro" id="IPR005886">
    <property type="entry name" value="UDP_G4E"/>
</dbReference>
<protein>
    <recommendedName>
        <fullName evidence="6 9">UDP-glucose 4-epimerase</fullName>
        <ecNumber evidence="5 9">5.1.3.2</ecNumber>
    </recommendedName>
</protein>
<evidence type="ECO:0000256" key="1">
    <source>
        <dbReference type="ARBA" id="ARBA00000083"/>
    </source>
</evidence>
<evidence type="ECO:0000256" key="4">
    <source>
        <dbReference type="ARBA" id="ARBA00007637"/>
    </source>
</evidence>
<dbReference type="Proteomes" id="UP000274578">
    <property type="component" value="Chromosome 1"/>
</dbReference>
<feature type="domain" description="NAD(P)-binding" evidence="10">
    <location>
        <begin position="6"/>
        <end position="329"/>
    </location>
</feature>
<dbReference type="NCBIfam" id="TIGR01179">
    <property type="entry name" value="galE"/>
    <property type="match status" value="1"/>
</dbReference>
<dbReference type="CDD" id="cd05247">
    <property type="entry name" value="UDP_G4E_1_SDR_e"/>
    <property type="match status" value="1"/>
</dbReference>
<dbReference type="KEGG" id="poc:NCTC13071_01329"/>
<comment type="catalytic activity">
    <reaction evidence="1 9">
        <text>UDP-alpha-D-glucose = UDP-alpha-D-galactose</text>
        <dbReference type="Rhea" id="RHEA:22168"/>
        <dbReference type="ChEBI" id="CHEBI:58885"/>
        <dbReference type="ChEBI" id="CHEBI:66914"/>
        <dbReference type="EC" id="5.1.3.2"/>
    </reaction>
</comment>
<dbReference type="InterPro" id="IPR016040">
    <property type="entry name" value="NAD(P)-bd_dom"/>
</dbReference>
<dbReference type="InterPro" id="IPR036291">
    <property type="entry name" value="NAD(P)-bd_dom_sf"/>
</dbReference>
<evidence type="ECO:0000256" key="6">
    <source>
        <dbReference type="ARBA" id="ARBA00018569"/>
    </source>
</evidence>
<dbReference type="EC" id="5.1.3.2" evidence="5 9"/>
<evidence type="ECO:0000313" key="11">
    <source>
        <dbReference type="EMBL" id="VEH15329.1"/>
    </source>
</evidence>
<dbReference type="PANTHER" id="PTHR43725">
    <property type="entry name" value="UDP-GLUCOSE 4-EPIMERASE"/>
    <property type="match status" value="1"/>
</dbReference>
<name>A0A448L5R6_9BACT</name>
<keyword evidence="7 9" id="KW-0520">NAD</keyword>
<evidence type="ECO:0000256" key="9">
    <source>
        <dbReference type="RuleBase" id="RU366046"/>
    </source>
</evidence>
<dbReference type="GO" id="GO:0003978">
    <property type="term" value="F:UDP-glucose 4-epimerase activity"/>
    <property type="evidence" value="ECO:0007669"/>
    <property type="project" value="UniProtKB-UniRule"/>
</dbReference>
<evidence type="ECO:0000256" key="7">
    <source>
        <dbReference type="ARBA" id="ARBA00023027"/>
    </source>
</evidence>
<dbReference type="EMBL" id="LR134384">
    <property type="protein sequence ID" value="VEH15329.1"/>
    <property type="molecule type" value="Genomic_DNA"/>
</dbReference>
<evidence type="ECO:0000256" key="8">
    <source>
        <dbReference type="ARBA" id="ARBA00023235"/>
    </source>
</evidence>
<dbReference type="PANTHER" id="PTHR43725:SF47">
    <property type="entry name" value="UDP-GLUCOSE 4-EPIMERASE"/>
    <property type="match status" value="1"/>
</dbReference>
<comment type="cofactor">
    <cofactor evidence="2 9">
        <name>NAD(+)</name>
        <dbReference type="ChEBI" id="CHEBI:57540"/>
    </cofactor>
</comment>
<dbReference type="GO" id="GO:0006012">
    <property type="term" value="P:galactose metabolic process"/>
    <property type="evidence" value="ECO:0007669"/>
    <property type="project" value="UniProtKB-UniPathway"/>
</dbReference>
<proteinExistence type="inferred from homology"/>
<evidence type="ECO:0000256" key="2">
    <source>
        <dbReference type="ARBA" id="ARBA00001911"/>
    </source>
</evidence>
<evidence type="ECO:0000256" key="5">
    <source>
        <dbReference type="ARBA" id="ARBA00013189"/>
    </source>
</evidence>
<keyword evidence="9" id="KW-0119">Carbohydrate metabolism</keyword>
<accession>A0A448L5R6</accession>
<sequence length="345" mass="38322">MKQTILVTGGTGFIGSHTTVELIEAGYEVVVVDDLSNSKMEVLDGIEKITGVRPAFEKVDLRDKTATENVFKKYPKIEGIIHFAASKAVGESVEKPLLYYRNNIVSLINLLELMPQYNVKGIIFSSSCTVYGQPKPENLPVTEDAPHQKATSPYGNTKEINEQIIYDYIHSGADIKSIVLRYFNPIGAHPSALIGELPNGVPANLIPFVTQTAIGIRKQLTIFGNDYDTPDGTCIRDFIYVVDLAKAHVAAMRRVLDEDTDKIEYFNIGTGHGNTTKEIVDTFEEATGVKLNWKFGPRREGDIEKIWGDCTKANKVLGWKADTPLKDVLASAWKWQVKLREDGVM</sequence>
<dbReference type="SUPFAM" id="SSF51735">
    <property type="entry name" value="NAD(P)-binding Rossmann-fold domains"/>
    <property type="match status" value="1"/>
</dbReference>
<dbReference type="AlphaFoldDB" id="A0A448L5R6"/>
<gene>
    <name evidence="11" type="primary">galE_2</name>
    <name evidence="11" type="ORF">NCTC13071_01329</name>
</gene>
<dbReference type="RefSeq" id="WP_004371051.1">
    <property type="nucleotide sequence ID" value="NZ_CAUQRS010000017.1"/>
</dbReference>
<keyword evidence="8 9" id="KW-0413">Isomerase</keyword>
<dbReference type="GeneID" id="85012170"/>